<feature type="domain" description="CSC1/OSCA1-like 7TM region" evidence="9">
    <location>
        <begin position="429"/>
        <end position="700"/>
    </location>
</feature>
<dbReference type="Pfam" id="PF02714">
    <property type="entry name" value="RSN1_7TM"/>
    <property type="match status" value="1"/>
</dbReference>
<dbReference type="InterPro" id="IPR045122">
    <property type="entry name" value="Csc1-like"/>
</dbReference>
<evidence type="ECO:0000256" key="1">
    <source>
        <dbReference type="ARBA" id="ARBA00004141"/>
    </source>
</evidence>
<keyword evidence="3" id="KW-0813">Transport</keyword>
<comment type="subcellular location">
    <subcellularLocation>
        <location evidence="1">Membrane</location>
        <topology evidence="1">Multi-pass membrane protein</topology>
    </subcellularLocation>
</comment>
<evidence type="ECO:0000256" key="4">
    <source>
        <dbReference type="ARBA" id="ARBA00022692"/>
    </source>
</evidence>
<evidence type="ECO:0000259" key="10">
    <source>
        <dbReference type="Pfam" id="PF13967"/>
    </source>
</evidence>
<feature type="transmembrane region" description="Helical" evidence="8">
    <location>
        <begin position="431"/>
        <end position="455"/>
    </location>
</feature>
<feature type="transmembrane region" description="Helical" evidence="8">
    <location>
        <begin position="563"/>
        <end position="585"/>
    </location>
</feature>
<evidence type="ECO:0000256" key="6">
    <source>
        <dbReference type="ARBA" id="ARBA00023136"/>
    </source>
</evidence>
<evidence type="ECO:0000256" key="8">
    <source>
        <dbReference type="SAM" id="Phobius"/>
    </source>
</evidence>
<evidence type="ECO:0000259" key="11">
    <source>
        <dbReference type="Pfam" id="PF14703"/>
    </source>
</evidence>
<dbReference type="PANTHER" id="PTHR13018:SF5">
    <property type="entry name" value="RE44586P"/>
    <property type="match status" value="1"/>
</dbReference>
<feature type="region of interest" description="Disordered" evidence="7">
    <location>
        <begin position="1"/>
        <end position="21"/>
    </location>
</feature>
<feature type="transmembrane region" description="Helical" evidence="8">
    <location>
        <begin position="627"/>
        <end position="654"/>
    </location>
</feature>
<keyword evidence="5 8" id="KW-1133">Transmembrane helix</keyword>
<protein>
    <submittedName>
        <fullName evidence="12">Calcium permeable stress-gated cation channel 1</fullName>
    </submittedName>
</protein>
<accession>A0A1R0H2P1</accession>
<dbReference type="InterPro" id="IPR032880">
    <property type="entry name" value="CSC1/OSCA1-like_N"/>
</dbReference>
<evidence type="ECO:0000313" key="12">
    <source>
        <dbReference type="EMBL" id="OLY83383.1"/>
    </source>
</evidence>
<evidence type="ECO:0000256" key="2">
    <source>
        <dbReference type="ARBA" id="ARBA00007779"/>
    </source>
</evidence>
<feature type="transmembrane region" description="Helical" evidence="8">
    <location>
        <begin position="181"/>
        <end position="204"/>
    </location>
</feature>
<feature type="domain" description="CSC1/OSCA1-like cytosolic" evidence="11">
    <location>
        <begin position="224"/>
        <end position="418"/>
    </location>
</feature>
<feature type="compositionally biased region" description="Low complexity" evidence="7">
    <location>
        <begin position="803"/>
        <end position="815"/>
    </location>
</feature>
<feature type="transmembrane region" description="Helical" evidence="8">
    <location>
        <begin position="109"/>
        <end position="129"/>
    </location>
</feature>
<dbReference type="OrthoDB" id="1689567at2759"/>
<evidence type="ECO:0000313" key="13">
    <source>
        <dbReference type="Proteomes" id="UP000187455"/>
    </source>
</evidence>
<sequence length="1130" mass="128332">MIFPSLFGSKKPNGDEPKYPGTTPYLANNSRDLGTQILLSLAFGTLGIYFFCVLRRKWPNIYSPRSRLKRGAPTAIPNTFWGWIPVVWNTSEKDILFSVGLDAVVYMRFFKLMISLFSVVSFFGIFIIVPLEARYNYINAPKKDPSNALNSSRPKDPSLENPHKSFFSFLASAALGSNQVLIAHLIFGYFFVCLVYLMVTRFAYNILSLRWSFLHRLQKSVPVRTIMLQDIPENIASAESLKNYFEDIGVGQVESSCIIPKFTELDNLIKMRASVLLKIERRYASLLGNPCTSDTYDPKVLFELFYDFSNSSFNKELKFLYEWASCSSFKGPKFKKKVTSWLKETIKLRTKFKSLDYLVRKERHQILNDSFYPSSNVGFVTFTDAKSAMIAAQLNLYSEPRKFIASLAPEPRDICWNNLTISSKSRNIRNFIVRLITLLMFVFWLVPITALSALLSPEFLDGYFPGFSNFVKKTPILDTFLRFTVPSLILFAYNEIYPYFLNFLNMISGQRRISKLQIETIQQYFFYLVVSVLLIFTLSSAILDKLKEWIENPAEIPKSLANTLPNAAPFFMGYITLLGLGYYPLRLMRFGTVFLNEFSRFFCKSPRDYADCYGPEYTNWTLLYPQFLLVFAIASTYSSIAPLINVFAMIYFVVGYVVNKYLILYVYSPPYETAGLHVVNFSKDMITSLFIYLLLMLGIFALKGKFILFLFQFFLILINLYLRSSASTLLESHLSFIPLDMLTFGPHSNASKRKPSNHQGVTEPPTVLTSNWKSPLIFTTPNKPYGSITSTNGTEGVQFSDYSQENNSQNISNISDPSPGPSNQATHVLSDNEYSSGNKKPAGHIHRYVSFGAEGPLVLTPTVCDSSTQDDGLFNRSLNFSGDWNQNENSNGEILEESYSPNSFKGRMRHMYHSIRCFSGSFFNINKLREFKKNLLGNNLVDGDMLSSRDLFNGADSPDTDLISKSNLGKQPLNHGNNPKVHEFEYNFGNRKHNIIYSSNLVYSRYSQSPQSHSADNSGLGSSSHLINESGLPSEENLVSKDPTTFGLPPTPGFDDTYEILSMHMPQSTELRWYGNTSESAIEPNSKSDYSQTGMNNCFGVLDSNNQPYMYPQLVGMLPYLWLPSKPKSS</sequence>
<feature type="transmembrane region" description="Helical" evidence="8">
    <location>
        <begin position="483"/>
        <end position="504"/>
    </location>
</feature>
<dbReference type="InterPro" id="IPR003864">
    <property type="entry name" value="CSC1/OSCA1-like_7TM"/>
</dbReference>
<evidence type="ECO:0000256" key="5">
    <source>
        <dbReference type="ARBA" id="ARBA00022989"/>
    </source>
</evidence>
<dbReference type="Proteomes" id="UP000187455">
    <property type="component" value="Unassembled WGS sequence"/>
</dbReference>
<proteinExistence type="inferred from homology"/>
<feature type="transmembrane region" description="Helical" evidence="8">
    <location>
        <begin position="33"/>
        <end position="54"/>
    </location>
</feature>
<feature type="region of interest" description="Disordered" evidence="7">
    <location>
        <begin position="796"/>
        <end position="841"/>
    </location>
</feature>
<dbReference type="AlphaFoldDB" id="A0A1R0H2P1"/>
<feature type="domain" description="CSC1/OSCA1-like N-terminal transmembrane" evidence="10">
    <location>
        <begin position="33"/>
        <end position="201"/>
    </location>
</feature>
<keyword evidence="13" id="KW-1185">Reference proteome</keyword>
<feature type="compositionally biased region" description="Polar residues" evidence="7">
    <location>
        <begin position="821"/>
        <end position="838"/>
    </location>
</feature>
<feature type="transmembrane region" description="Helical" evidence="8">
    <location>
        <begin position="524"/>
        <end position="543"/>
    </location>
</feature>
<evidence type="ECO:0000256" key="3">
    <source>
        <dbReference type="ARBA" id="ARBA00022448"/>
    </source>
</evidence>
<dbReference type="PANTHER" id="PTHR13018">
    <property type="entry name" value="PROBABLE MEMBRANE PROTEIN DUF221-RELATED"/>
    <property type="match status" value="1"/>
</dbReference>
<comment type="similarity">
    <text evidence="2">Belongs to the CSC1 (TC 1.A.17) family.</text>
</comment>
<keyword evidence="4 8" id="KW-0812">Transmembrane</keyword>
<dbReference type="GO" id="GO:0005227">
    <property type="term" value="F:calcium-activated cation channel activity"/>
    <property type="evidence" value="ECO:0007669"/>
    <property type="project" value="InterPro"/>
</dbReference>
<dbReference type="Pfam" id="PF13967">
    <property type="entry name" value="RSN1_TM"/>
    <property type="match status" value="1"/>
</dbReference>
<dbReference type="InterPro" id="IPR027815">
    <property type="entry name" value="CSC1/OSCA1-like_cyt"/>
</dbReference>
<organism evidence="12 13">
    <name type="scientific">Smittium mucronatum</name>
    <dbReference type="NCBI Taxonomy" id="133383"/>
    <lineage>
        <taxon>Eukaryota</taxon>
        <taxon>Fungi</taxon>
        <taxon>Fungi incertae sedis</taxon>
        <taxon>Zoopagomycota</taxon>
        <taxon>Kickxellomycotina</taxon>
        <taxon>Harpellomycetes</taxon>
        <taxon>Harpellales</taxon>
        <taxon>Legeriomycetaceae</taxon>
        <taxon>Smittium</taxon>
    </lineage>
</organism>
<evidence type="ECO:0000259" key="9">
    <source>
        <dbReference type="Pfam" id="PF02714"/>
    </source>
</evidence>
<feature type="compositionally biased region" description="Polar residues" evidence="7">
    <location>
        <begin position="1008"/>
        <end position="1027"/>
    </location>
</feature>
<dbReference type="EMBL" id="LSSL01000931">
    <property type="protein sequence ID" value="OLY83383.1"/>
    <property type="molecule type" value="Genomic_DNA"/>
</dbReference>
<evidence type="ECO:0000256" key="7">
    <source>
        <dbReference type="SAM" id="MobiDB-lite"/>
    </source>
</evidence>
<comment type="caution">
    <text evidence="12">The sequence shown here is derived from an EMBL/GenBank/DDBJ whole genome shotgun (WGS) entry which is preliminary data.</text>
</comment>
<feature type="region of interest" description="Disordered" evidence="7">
    <location>
        <begin position="1008"/>
        <end position="1050"/>
    </location>
</feature>
<gene>
    <name evidence="12" type="ORF">AYI68_g2476</name>
</gene>
<dbReference type="Pfam" id="PF14703">
    <property type="entry name" value="PHM7_cyt"/>
    <property type="match status" value="1"/>
</dbReference>
<dbReference type="GO" id="GO:0005886">
    <property type="term" value="C:plasma membrane"/>
    <property type="evidence" value="ECO:0007669"/>
    <property type="project" value="TreeGrafter"/>
</dbReference>
<name>A0A1R0H2P1_9FUNG</name>
<reference evidence="12 13" key="1">
    <citation type="journal article" date="2016" name="Mol. Biol. Evol.">
        <title>Genome-Wide Survey of Gut Fungi (Harpellales) Reveals the First Horizontally Transferred Ubiquitin Gene from a Mosquito Host.</title>
        <authorList>
            <person name="Wang Y."/>
            <person name="White M.M."/>
            <person name="Kvist S."/>
            <person name="Moncalvo J.M."/>
        </authorList>
    </citation>
    <scope>NUCLEOTIDE SEQUENCE [LARGE SCALE GENOMIC DNA]</scope>
    <source>
        <strain evidence="12 13">ALG-7-W6</strain>
    </source>
</reference>
<keyword evidence="6 8" id="KW-0472">Membrane</keyword>